<dbReference type="AlphaFoldDB" id="A0A0Q1CGM6"/>
<dbReference type="InterPro" id="IPR023346">
    <property type="entry name" value="Lysozyme-like_dom_sf"/>
</dbReference>
<evidence type="ECO:0000313" key="3">
    <source>
        <dbReference type="Proteomes" id="UP000050342"/>
    </source>
</evidence>
<protein>
    <submittedName>
        <fullName evidence="2">Glycoside hydrolase family 19</fullName>
    </submittedName>
</protein>
<reference evidence="2 3" key="1">
    <citation type="submission" date="2015-10" db="EMBL/GenBank/DDBJ databases">
        <title>Pseudomonas helleri sp. nov. and Pseudomonas weihenstephanensis sp. nov., isolated from raw cows milk.</title>
        <authorList>
            <person name="Von Neubeck M."/>
            <person name="Huptas C."/>
            <person name="Wenning M."/>
            <person name="Scherer S."/>
        </authorList>
    </citation>
    <scope>NUCLEOTIDE SEQUENCE [LARGE SCALE GENOMIC DNA]</scope>
    <source>
        <strain evidence="2 3">BSTT44</strain>
    </source>
</reference>
<dbReference type="PANTHER" id="PTHR34408">
    <property type="entry name" value="FAMILY PROTEIN, PUTATIVE-RELATED"/>
    <property type="match status" value="1"/>
</dbReference>
<proteinExistence type="predicted"/>
<feature type="domain" description="Glycoside hydrolase family 19 catalytic" evidence="1">
    <location>
        <begin position="113"/>
        <end position="182"/>
    </location>
</feature>
<dbReference type="Proteomes" id="UP000050342">
    <property type="component" value="Unassembled WGS sequence"/>
</dbReference>
<gene>
    <name evidence="2" type="ORF">AQS70_09315</name>
</gene>
<comment type="caution">
    <text evidence="2">The sequence shown here is derived from an EMBL/GenBank/DDBJ whole genome shotgun (WGS) entry which is preliminary data.</text>
</comment>
<dbReference type="STRING" id="1563157.AQS70_09315"/>
<dbReference type="InterPro" id="IPR000726">
    <property type="entry name" value="Glyco_hydro_19_cat"/>
</dbReference>
<dbReference type="Pfam" id="PF00182">
    <property type="entry name" value="Glyco_hydro_19"/>
    <property type="match status" value="1"/>
</dbReference>
<sequence length="222" mass="24133">MPITSQQLLQILPNAGQVAGVFVPVLNTAMNRYQIVGQKRIAAFIAQVGHESGQLTRLVENLNYSADGLANTWPNRYAEPDGKSGYVKVMVKDRSRNKPNALGLSLANKPEQIANNVYAGRMGNIAPGDGWKYRGRGLIQLTGKTNYRLCGEALGLDLLAQPELLEKPQHACMAAAWFWSSNGLNSLADKSDLESITRRLNGGLTGLADRQALYARALKVLA</sequence>
<evidence type="ECO:0000259" key="1">
    <source>
        <dbReference type="Pfam" id="PF00182"/>
    </source>
</evidence>
<organism evidence="2 3">
    <name type="scientific">Pseudomonas endophytica</name>
    <dbReference type="NCBI Taxonomy" id="1563157"/>
    <lineage>
        <taxon>Bacteria</taxon>
        <taxon>Pseudomonadati</taxon>
        <taxon>Pseudomonadota</taxon>
        <taxon>Gammaproteobacteria</taxon>
        <taxon>Pseudomonadales</taxon>
        <taxon>Pseudomonadaceae</taxon>
        <taxon>Pseudomonas</taxon>
    </lineage>
</organism>
<dbReference type="PANTHER" id="PTHR34408:SF1">
    <property type="entry name" value="GLYCOSYL HYDROLASE FAMILY 19 DOMAIN-CONTAINING PROTEIN HI_1415"/>
    <property type="match status" value="1"/>
</dbReference>
<evidence type="ECO:0000313" key="2">
    <source>
        <dbReference type="EMBL" id="KQB53800.1"/>
    </source>
</evidence>
<dbReference type="SUPFAM" id="SSF53955">
    <property type="entry name" value="Lysozyme-like"/>
    <property type="match status" value="1"/>
</dbReference>
<dbReference type="InterPro" id="IPR052354">
    <property type="entry name" value="Cell_Wall_Dynamics_Protein"/>
</dbReference>
<dbReference type="GO" id="GO:0004568">
    <property type="term" value="F:chitinase activity"/>
    <property type="evidence" value="ECO:0007669"/>
    <property type="project" value="InterPro"/>
</dbReference>
<dbReference type="EMBL" id="LLWH01000160">
    <property type="protein sequence ID" value="KQB53800.1"/>
    <property type="molecule type" value="Genomic_DNA"/>
</dbReference>
<keyword evidence="3" id="KW-1185">Reference proteome</keyword>
<name>A0A0Q1CGM6_9PSED</name>
<accession>A0A0Q1CGM6</accession>
<dbReference type="RefSeq" id="WP_055102774.1">
    <property type="nucleotide sequence ID" value="NZ_LLWH01000160.1"/>
</dbReference>
<dbReference type="Gene3D" id="1.10.530.10">
    <property type="match status" value="1"/>
</dbReference>
<dbReference type="GO" id="GO:0016998">
    <property type="term" value="P:cell wall macromolecule catabolic process"/>
    <property type="evidence" value="ECO:0007669"/>
    <property type="project" value="InterPro"/>
</dbReference>
<dbReference type="OrthoDB" id="9798982at2"/>
<keyword evidence="2" id="KW-0378">Hydrolase</keyword>
<dbReference type="GO" id="GO:0006032">
    <property type="term" value="P:chitin catabolic process"/>
    <property type="evidence" value="ECO:0007669"/>
    <property type="project" value="InterPro"/>
</dbReference>